<proteinExistence type="predicted"/>
<dbReference type="GeneID" id="25317672"/>
<dbReference type="AlphaFoldDB" id="A0A0F4YRE2"/>
<reference evidence="2 3" key="1">
    <citation type="submission" date="2015-04" db="EMBL/GenBank/DDBJ databases">
        <authorList>
            <person name="Heijne W.H."/>
            <person name="Fedorova N.D."/>
            <person name="Nierman W.C."/>
            <person name="Vollebregt A.W."/>
            <person name="Zhao Z."/>
            <person name="Wu L."/>
            <person name="Kumar M."/>
            <person name="Stam H."/>
            <person name="van den Berg M.A."/>
            <person name="Pel H.J."/>
        </authorList>
    </citation>
    <scope>NUCLEOTIDE SEQUENCE [LARGE SCALE GENOMIC DNA]</scope>
    <source>
        <strain evidence="2 3">CBS 393.64</strain>
    </source>
</reference>
<name>A0A0F4YRE2_RASE3</name>
<dbReference type="RefSeq" id="XP_013327262.1">
    <property type="nucleotide sequence ID" value="XM_013471808.1"/>
</dbReference>
<dbReference type="EMBL" id="LASV01000243">
    <property type="protein sequence ID" value="KKA20650.1"/>
    <property type="molecule type" value="Genomic_DNA"/>
</dbReference>
<feature type="region of interest" description="Disordered" evidence="1">
    <location>
        <begin position="1"/>
        <end position="24"/>
    </location>
</feature>
<keyword evidence="3" id="KW-1185">Reference proteome</keyword>
<protein>
    <submittedName>
        <fullName evidence="2">Uncharacterized protein</fullName>
    </submittedName>
</protein>
<sequence>MIVQELEPVTNRSSVVTPNSEDKTLAAPDKRCPWLRASIDLPGQDSRLASRRSSVTGCRRPSVSKAEDGRGCGGCWPSIASTVPARGQPQYDGHSMNWHGRWSSCALGQGLLGESTIVFLLRVSSRHFLFSEIQGPCGSKGTIADSGYVPCSRSAAEELIIVTELRQGGSSPAMPEHSPLAAHHAIHDTLAWADSHQLLLQALQGRTLCINGN</sequence>
<feature type="compositionally biased region" description="Polar residues" evidence="1">
    <location>
        <begin position="10"/>
        <end position="19"/>
    </location>
</feature>
<comment type="caution">
    <text evidence="2">The sequence shown here is derived from an EMBL/GenBank/DDBJ whole genome shotgun (WGS) entry which is preliminary data.</text>
</comment>
<evidence type="ECO:0000313" key="2">
    <source>
        <dbReference type="EMBL" id="KKA20650.1"/>
    </source>
</evidence>
<gene>
    <name evidence="2" type="ORF">T310_5327</name>
</gene>
<organism evidence="2 3">
    <name type="scientific">Rasamsonia emersonii (strain ATCC 16479 / CBS 393.64 / IMI 116815)</name>
    <dbReference type="NCBI Taxonomy" id="1408163"/>
    <lineage>
        <taxon>Eukaryota</taxon>
        <taxon>Fungi</taxon>
        <taxon>Dikarya</taxon>
        <taxon>Ascomycota</taxon>
        <taxon>Pezizomycotina</taxon>
        <taxon>Eurotiomycetes</taxon>
        <taxon>Eurotiomycetidae</taxon>
        <taxon>Eurotiales</taxon>
        <taxon>Trichocomaceae</taxon>
        <taxon>Rasamsonia</taxon>
    </lineage>
</organism>
<evidence type="ECO:0000256" key="1">
    <source>
        <dbReference type="SAM" id="MobiDB-lite"/>
    </source>
</evidence>
<dbReference type="Proteomes" id="UP000053958">
    <property type="component" value="Unassembled WGS sequence"/>
</dbReference>
<evidence type="ECO:0000313" key="3">
    <source>
        <dbReference type="Proteomes" id="UP000053958"/>
    </source>
</evidence>
<accession>A0A0F4YRE2</accession>